<keyword evidence="3" id="KW-1185">Reference proteome</keyword>
<feature type="region of interest" description="Disordered" evidence="1">
    <location>
        <begin position="1"/>
        <end position="27"/>
    </location>
</feature>
<dbReference type="InParanoid" id="B0DFM0"/>
<reference evidence="2 3" key="1">
    <citation type="journal article" date="2008" name="Nature">
        <title>The genome of Laccaria bicolor provides insights into mycorrhizal symbiosis.</title>
        <authorList>
            <person name="Martin F."/>
            <person name="Aerts A."/>
            <person name="Ahren D."/>
            <person name="Brun A."/>
            <person name="Danchin E.G.J."/>
            <person name="Duchaussoy F."/>
            <person name="Gibon J."/>
            <person name="Kohler A."/>
            <person name="Lindquist E."/>
            <person name="Pereda V."/>
            <person name="Salamov A."/>
            <person name="Shapiro H.J."/>
            <person name="Wuyts J."/>
            <person name="Blaudez D."/>
            <person name="Buee M."/>
            <person name="Brokstein P."/>
            <person name="Canbaeck B."/>
            <person name="Cohen D."/>
            <person name="Courty P.E."/>
            <person name="Coutinho P.M."/>
            <person name="Delaruelle C."/>
            <person name="Detter J.C."/>
            <person name="Deveau A."/>
            <person name="DiFazio S."/>
            <person name="Duplessis S."/>
            <person name="Fraissinet-Tachet L."/>
            <person name="Lucic E."/>
            <person name="Frey-Klett P."/>
            <person name="Fourrey C."/>
            <person name="Feussner I."/>
            <person name="Gay G."/>
            <person name="Grimwood J."/>
            <person name="Hoegger P.J."/>
            <person name="Jain P."/>
            <person name="Kilaru S."/>
            <person name="Labbe J."/>
            <person name="Lin Y.C."/>
            <person name="Legue V."/>
            <person name="Le Tacon F."/>
            <person name="Marmeisse R."/>
            <person name="Melayah D."/>
            <person name="Montanini B."/>
            <person name="Muratet M."/>
            <person name="Nehls U."/>
            <person name="Niculita-Hirzel H."/>
            <person name="Oudot-Le Secq M.P."/>
            <person name="Peter M."/>
            <person name="Quesneville H."/>
            <person name="Rajashekar B."/>
            <person name="Reich M."/>
            <person name="Rouhier N."/>
            <person name="Schmutz J."/>
            <person name="Yin T."/>
            <person name="Chalot M."/>
            <person name="Henrissat B."/>
            <person name="Kuees U."/>
            <person name="Lucas S."/>
            <person name="Van de Peer Y."/>
            <person name="Podila G.K."/>
            <person name="Polle A."/>
            <person name="Pukkila P.J."/>
            <person name="Richardson P.M."/>
            <person name="Rouze P."/>
            <person name="Sanders I.R."/>
            <person name="Stajich J.E."/>
            <person name="Tunlid A."/>
            <person name="Tuskan G."/>
            <person name="Grigoriev I.V."/>
        </authorList>
    </citation>
    <scope>NUCLEOTIDE SEQUENCE [LARGE SCALE GENOMIC DNA]</scope>
    <source>
        <strain evidence="3">S238N-H82 / ATCC MYA-4686</strain>
    </source>
</reference>
<dbReference type="RefSeq" id="XP_001882738.1">
    <property type="nucleotide sequence ID" value="XM_001882703.1"/>
</dbReference>
<gene>
    <name evidence="2" type="ORF">LACBIDRAFT_328667</name>
</gene>
<organism evidence="3">
    <name type="scientific">Laccaria bicolor (strain S238N-H82 / ATCC MYA-4686)</name>
    <name type="common">Bicoloured deceiver</name>
    <name type="synonym">Laccaria laccata var. bicolor</name>
    <dbReference type="NCBI Taxonomy" id="486041"/>
    <lineage>
        <taxon>Eukaryota</taxon>
        <taxon>Fungi</taxon>
        <taxon>Dikarya</taxon>
        <taxon>Basidiomycota</taxon>
        <taxon>Agaricomycotina</taxon>
        <taxon>Agaricomycetes</taxon>
        <taxon>Agaricomycetidae</taxon>
        <taxon>Agaricales</taxon>
        <taxon>Agaricineae</taxon>
        <taxon>Hydnangiaceae</taxon>
        <taxon>Laccaria</taxon>
    </lineage>
</organism>
<feature type="compositionally biased region" description="Polar residues" evidence="1">
    <location>
        <begin position="1"/>
        <end position="12"/>
    </location>
</feature>
<dbReference type="GeneID" id="6078250"/>
<dbReference type="EMBL" id="DS547107">
    <property type="protein sequence ID" value="EDR06891.1"/>
    <property type="molecule type" value="Genomic_DNA"/>
</dbReference>
<dbReference type="AlphaFoldDB" id="B0DFM0"/>
<sequence length="401" mass="44685">MATQKSRLSSLDGQGGLDNREGSDPVVSTLPAPDGISHFKSKSLEQRQSIASVRPSYFVLYLHHLTCSGKVYYRLYTEDGPLETYNPVYSDDIFISRISSKSIAPPRTAASLKKYLCKIEGYQIEPGKFNLYLSLGEKTPVEDSIRLALKGNSGAGSSGFDPVALIIGVKEKRMKAPDMVNVKELDQWPEKEARRYVYYRVYDEDGEAPSKMSFDHSEPCLGRIDALAVPPPHTVSSLKCCLIQVEKYVDCELQLFEEDDGETMMNDSDTIALHADTYFPALVYKRIPQPFSKKVRAKAFCKYPCYVATNTAGKKAFLQGVIHKDHLRRPLGKKLEIAQRIDISLKVHNCPGEHGKAAASCAAILKVKSSYEARSESVMDLLKVPPILVRLEVRSTFGYIA</sequence>
<evidence type="ECO:0000256" key="1">
    <source>
        <dbReference type="SAM" id="MobiDB-lite"/>
    </source>
</evidence>
<evidence type="ECO:0000313" key="3">
    <source>
        <dbReference type="Proteomes" id="UP000001194"/>
    </source>
</evidence>
<dbReference type="HOGENOM" id="CLU_033651_1_1_1"/>
<proteinExistence type="predicted"/>
<protein>
    <submittedName>
        <fullName evidence="2">Predicted protein</fullName>
    </submittedName>
</protein>
<dbReference type="Proteomes" id="UP000001194">
    <property type="component" value="Unassembled WGS sequence"/>
</dbReference>
<dbReference type="KEGG" id="lbc:LACBIDRAFT_328667"/>
<evidence type="ECO:0000313" key="2">
    <source>
        <dbReference type="EMBL" id="EDR06891.1"/>
    </source>
</evidence>
<accession>B0DFM0</accession>
<name>B0DFM0_LACBS</name>